<dbReference type="PANTHER" id="PTHR24061">
    <property type="entry name" value="CALCIUM-SENSING RECEPTOR-RELATED"/>
    <property type="match status" value="1"/>
</dbReference>
<evidence type="ECO:0000313" key="12">
    <source>
        <dbReference type="Proteomes" id="UP000228934"/>
    </source>
</evidence>
<evidence type="ECO:0000256" key="6">
    <source>
        <dbReference type="ARBA" id="ARBA00023136"/>
    </source>
</evidence>
<name>A0A2G9RH07_AQUCT</name>
<evidence type="ECO:0000256" key="2">
    <source>
        <dbReference type="ARBA" id="ARBA00022475"/>
    </source>
</evidence>
<keyword evidence="12" id="KW-1185">Reference proteome</keyword>
<keyword evidence="4 9" id="KW-1133">Transmembrane helix</keyword>
<keyword evidence="3 9" id="KW-0812">Transmembrane</keyword>
<dbReference type="OrthoDB" id="5984008at2759"/>
<dbReference type="PROSITE" id="PS50259">
    <property type="entry name" value="G_PROTEIN_RECEP_F3_4"/>
    <property type="match status" value="1"/>
</dbReference>
<evidence type="ECO:0000313" key="11">
    <source>
        <dbReference type="EMBL" id="PIO27170.1"/>
    </source>
</evidence>
<feature type="transmembrane region" description="Helical" evidence="9">
    <location>
        <begin position="268"/>
        <end position="291"/>
    </location>
</feature>
<dbReference type="PROSITE" id="PS00981">
    <property type="entry name" value="G_PROTEIN_RECEP_F3_3"/>
    <property type="match status" value="1"/>
</dbReference>
<gene>
    <name evidence="11" type="ORF">AB205_0117570</name>
</gene>
<dbReference type="InterPro" id="IPR017978">
    <property type="entry name" value="GPCR_3_C"/>
</dbReference>
<keyword evidence="2" id="KW-1003">Cell membrane</keyword>
<keyword evidence="7" id="KW-0325">Glycoprotein</keyword>
<keyword evidence="5" id="KW-0675">Receptor</keyword>
<dbReference type="InterPro" id="IPR000337">
    <property type="entry name" value="GPCR_3"/>
</dbReference>
<dbReference type="EMBL" id="KV939369">
    <property type="protein sequence ID" value="PIO27170.1"/>
    <property type="molecule type" value="Genomic_DNA"/>
</dbReference>
<feature type="transmembrane region" description="Helical" evidence="9">
    <location>
        <begin position="159"/>
        <end position="176"/>
    </location>
</feature>
<evidence type="ECO:0000256" key="4">
    <source>
        <dbReference type="ARBA" id="ARBA00022989"/>
    </source>
</evidence>
<evidence type="ECO:0000256" key="9">
    <source>
        <dbReference type="SAM" id="Phobius"/>
    </source>
</evidence>
<keyword evidence="8" id="KW-0807">Transducer</keyword>
<comment type="subcellular location">
    <subcellularLocation>
        <location evidence="1">Cell membrane</location>
        <topology evidence="1">Multi-pass membrane protein</topology>
    </subcellularLocation>
</comment>
<feature type="domain" description="G-protein coupled receptors family 3 profile" evidence="10">
    <location>
        <begin position="44"/>
        <end position="306"/>
    </location>
</feature>
<feature type="transmembrane region" description="Helical" evidence="9">
    <location>
        <begin position="114"/>
        <end position="138"/>
    </location>
</feature>
<protein>
    <recommendedName>
        <fullName evidence="10">G-protein coupled receptors family 3 profile domain-containing protein</fullName>
    </recommendedName>
</protein>
<dbReference type="GO" id="GO:0004930">
    <property type="term" value="F:G protein-coupled receptor activity"/>
    <property type="evidence" value="ECO:0007669"/>
    <property type="project" value="UniProtKB-KW"/>
</dbReference>
<evidence type="ECO:0000256" key="1">
    <source>
        <dbReference type="ARBA" id="ARBA00004651"/>
    </source>
</evidence>
<dbReference type="InterPro" id="IPR000068">
    <property type="entry name" value="GPCR_3_Ca_sens_rcpt-rel"/>
</dbReference>
<dbReference type="Pfam" id="PF00003">
    <property type="entry name" value="7tm_3"/>
    <property type="match status" value="1"/>
</dbReference>
<organism evidence="11 12">
    <name type="scientific">Aquarana catesbeiana</name>
    <name type="common">American bullfrog</name>
    <name type="synonym">Rana catesbeiana</name>
    <dbReference type="NCBI Taxonomy" id="8400"/>
    <lineage>
        <taxon>Eukaryota</taxon>
        <taxon>Metazoa</taxon>
        <taxon>Chordata</taxon>
        <taxon>Craniata</taxon>
        <taxon>Vertebrata</taxon>
        <taxon>Euteleostomi</taxon>
        <taxon>Amphibia</taxon>
        <taxon>Batrachia</taxon>
        <taxon>Anura</taxon>
        <taxon>Neobatrachia</taxon>
        <taxon>Ranoidea</taxon>
        <taxon>Ranidae</taxon>
        <taxon>Aquarana</taxon>
    </lineage>
</organism>
<feature type="transmembrane region" description="Helical" evidence="9">
    <location>
        <begin position="236"/>
        <end position="256"/>
    </location>
</feature>
<evidence type="ECO:0000259" key="10">
    <source>
        <dbReference type="PROSITE" id="PS50259"/>
    </source>
</evidence>
<sequence length="312" mass="35298">MLLQWSQECDAGECTKCPFDHWSYGERDRCVPKVLEFLSYNEPLGILLVITAAMLSTLTVCILTIFIKYQDTPIIKATNRELSYILLVSLISCFLCSLVFIGQPSTLSCLLRQIFFIMAFSISISSVLAKTIMVILAFKAIRLNSPLRKWLGPAIPRNIVGLCLIFQMSICSLWLHRSPPFLILNNLNHKIIYECNEGQKIFFYVTLGFMGFLAMISFLVAFLARNLPGSFNEAKLITFSMLIFCSVWISFIPASLSTSGKYTVAVQIFAILASSTGLISCIFLPKCYIILLRPEENRREFLSDRKKNNRSA</sequence>
<feature type="transmembrane region" description="Helical" evidence="9">
    <location>
        <begin position="44"/>
        <end position="69"/>
    </location>
</feature>
<feature type="transmembrane region" description="Helical" evidence="9">
    <location>
        <begin position="81"/>
        <end position="102"/>
    </location>
</feature>
<reference evidence="12" key="1">
    <citation type="journal article" date="2017" name="Nat. Commun.">
        <title>The North American bullfrog draft genome provides insight into hormonal regulation of long noncoding RNA.</title>
        <authorList>
            <person name="Hammond S.A."/>
            <person name="Warren R.L."/>
            <person name="Vandervalk B.P."/>
            <person name="Kucuk E."/>
            <person name="Khan H."/>
            <person name="Gibb E.A."/>
            <person name="Pandoh P."/>
            <person name="Kirk H."/>
            <person name="Zhao Y."/>
            <person name="Jones M."/>
            <person name="Mungall A.J."/>
            <person name="Coope R."/>
            <person name="Pleasance S."/>
            <person name="Moore R.A."/>
            <person name="Holt R.A."/>
            <person name="Round J.M."/>
            <person name="Ohora S."/>
            <person name="Walle B.V."/>
            <person name="Veldhoen N."/>
            <person name="Helbing C.C."/>
            <person name="Birol I."/>
        </authorList>
    </citation>
    <scope>NUCLEOTIDE SEQUENCE [LARGE SCALE GENOMIC DNA]</scope>
</reference>
<evidence type="ECO:0000256" key="7">
    <source>
        <dbReference type="ARBA" id="ARBA00023180"/>
    </source>
</evidence>
<dbReference type="PANTHER" id="PTHR24061:SF599">
    <property type="entry name" value="G-PROTEIN COUPLED RECEPTORS FAMILY 3 PROFILE DOMAIN-CONTAINING PROTEIN"/>
    <property type="match status" value="1"/>
</dbReference>
<evidence type="ECO:0000256" key="5">
    <source>
        <dbReference type="ARBA" id="ARBA00023040"/>
    </source>
</evidence>
<dbReference type="GO" id="GO:0005886">
    <property type="term" value="C:plasma membrane"/>
    <property type="evidence" value="ECO:0007669"/>
    <property type="project" value="UniProtKB-SubCell"/>
</dbReference>
<evidence type="ECO:0000256" key="3">
    <source>
        <dbReference type="ARBA" id="ARBA00022692"/>
    </source>
</evidence>
<evidence type="ECO:0000256" key="8">
    <source>
        <dbReference type="ARBA" id="ARBA00023224"/>
    </source>
</evidence>
<dbReference type="InterPro" id="IPR017979">
    <property type="entry name" value="GPCR_3_CS"/>
</dbReference>
<feature type="transmembrane region" description="Helical" evidence="9">
    <location>
        <begin position="201"/>
        <end position="224"/>
    </location>
</feature>
<keyword evidence="6 9" id="KW-0472">Membrane</keyword>
<dbReference type="Proteomes" id="UP000228934">
    <property type="component" value="Unassembled WGS sequence"/>
</dbReference>
<accession>A0A2G9RH07</accession>
<keyword evidence="5" id="KW-0297">G-protein coupled receptor</keyword>
<dbReference type="AlphaFoldDB" id="A0A2G9RH07"/>
<dbReference type="PRINTS" id="PR00248">
    <property type="entry name" value="GPCRMGR"/>
</dbReference>
<proteinExistence type="predicted"/>